<protein>
    <recommendedName>
        <fullName evidence="5">Mce-associated membrane protein</fullName>
    </recommendedName>
</protein>
<feature type="region of interest" description="Disordered" evidence="1">
    <location>
        <begin position="26"/>
        <end position="46"/>
    </location>
</feature>
<evidence type="ECO:0008006" key="5">
    <source>
        <dbReference type="Google" id="ProtNLM"/>
    </source>
</evidence>
<sequence length="185" mass="20039">MSCVTWRMGFLALLAAVSGCTASQEVGRTATPPASPTGSPPLAAPSARATTVEDAVVEAYTAYWPASTRAVTLPREEARRLLSQYETDDQVEGELKGIARYQAMHREGWGEVVVHVQKVTLKGDTATVLDCMDASRYGEADSRTHKLISGTRSVPYFSVEATMRRGADGRWRVAQTKALGSKCTR</sequence>
<name>A0A1N7GHL8_9ACTN</name>
<evidence type="ECO:0000313" key="4">
    <source>
        <dbReference type="Proteomes" id="UP000186096"/>
    </source>
</evidence>
<feature type="compositionally biased region" description="Pro residues" evidence="1">
    <location>
        <begin position="33"/>
        <end position="43"/>
    </location>
</feature>
<feature type="signal peptide" evidence="2">
    <location>
        <begin position="1"/>
        <end position="22"/>
    </location>
</feature>
<gene>
    <name evidence="3" type="ORF">SAMN05421833_12914</name>
</gene>
<proteinExistence type="predicted"/>
<dbReference type="PROSITE" id="PS51257">
    <property type="entry name" value="PROKAR_LIPOPROTEIN"/>
    <property type="match status" value="1"/>
</dbReference>
<dbReference type="AlphaFoldDB" id="A0A1N7GHL8"/>
<dbReference type="STRING" id="58117.SAMN05421833_12914"/>
<dbReference type="Proteomes" id="UP000186096">
    <property type="component" value="Unassembled WGS sequence"/>
</dbReference>
<accession>A0A1N7GHL8</accession>
<feature type="chain" id="PRO_5039389554" description="Mce-associated membrane protein" evidence="2">
    <location>
        <begin position="23"/>
        <end position="185"/>
    </location>
</feature>
<organism evidence="3 4">
    <name type="scientific">Microbispora rosea</name>
    <dbReference type="NCBI Taxonomy" id="58117"/>
    <lineage>
        <taxon>Bacteria</taxon>
        <taxon>Bacillati</taxon>
        <taxon>Actinomycetota</taxon>
        <taxon>Actinomycetes</taxon>
        <taxon>Streptosporangiales</taxon>
        <taxon>Streptosporangiaceae</taxon>
        <taxon>Microbispora</taxon>
    </lineage>
</organism>
<evidence type="ECO:0000256" key="2">
    <source>
        <dbReference type="SAM" id="SignalP"/>
    </source>
</evidence>
<keyword evidence="2" id="KW-0732">Signal</keyword>
<reference evidence="4" key="1">
    <citation type="submission" date="2017-01" db="EMBL/GenBank/DDBJ databases">
        <authorList>
            <person name="Varghese N."/>
            <person name="Submissions S."/>
        </authorList>
    </citation>
    <scope>NUCLEOTIDE SEQUENCE [LARGE SCALE GENOMIC DNA]</scope>
    <source>
        <strain evidence="4">ATCC 12950</strain>
    </source>
</reference>
<keyword evidence="4" id="KW-1185">Reference proteome</keyword>
<evidence type="ECO:0000313" key="3">
    <source>
        <dbReference type="EMBL" id="SIS12019.1"/>
    </source>
</evidence>
<dbReference type="EMBL" id="FTNI01000029">
    <property type="protein sequence ID" value="SIS12019.1"/>
    <property type="molecule type" value="Genomic_DNA"/>
</dbReference>
<evidence type="ECO:0000256" key="1">
    <source>
        <dbReference type="SAM" id="MobiDB-lite"/>
    </source>
</evidence>